<evidence type="ECO:0000313" key="9">
    <source>
        <dbReference type="EMBL" id="VDO13189.1"/>
    </source>
</evidence>
<feature type="domain" description="GATA-type" evidence="8">
    <location>
        <begin position="90"/>
        <end position="115"/>
    </location>
</feature>
<dbReference type="GO" id="GO:0045165">
    <property type="term" value="P:cell fate commitment"/>
    <property type="evidence" value="ECO:0007669"/>
    <property type="project" value="TreeGrafter"/>
</dbReference>
<keyword evidence="5" id="KW-0539">Nucleus</keyword>
<feature type="domain" description="GATA-type" evidence="8">
    <location>
        <begin position="151"/>
        <end position="204"/>
    </location>
</feature>
<dbReference type="STRING" id="102285.A0A0R3TX89"/>
<dbReference type="PANTHER" id="PTHR10071">
    <property type="entry name" value="TRANSCRIPTION FACTOR GATA FAMILY MEMBER"/>
    <property type="match status" value="1"/>
</dbReference>
<reference evidence="11" key="1">
    <citation type="submission" date="2017-02" db="UniProtKB">
        <authorList>
            <consortium name="WormBaseParasite"/>
        </authorList>
    </citation>
    <scope>IDENTIFICATION</scope>
</reference>
<comment type="subcellular location">
    <subcellularLocation>
        <location evidence="1">Nucleus</location>
    </subcellularLocation>
</comment>
<keyword evidence="4" id="KW-0862">Zinc</keyword>
<evidence type="ECO:0000256" key="4">
    <source>
        <dbReference type="ARBA" id="ARBA00022833"/>
    </source>
</evidence>
<dbReference type="GO" id="GO:0000122">
    <property type="term" value="P:negative regulation of transcription by RNA polymerase II"/>
    <property type="evidence" value="ECO:0007669"/>
    <property type="project" value="TreeGrafter"/>
</dbReference>
<dbReference type="OrthoDB" id="6249700at2759"/>
<dbReference type="GO" id="GO:0008270">
    <property type="term" value="F:zinc ion binding"/>
    <property type="evidence" value="ECO:0007669"/>
    <property type="project" value="UniProtKB-KW"/>
</dbReference>
<dbReference type="CDD" id="cd00202">
    <property type="entry name" value="ZnF_GATA"/>
    <property type="match status" value="1"/>
</dbReference>
<feature type="compositionally biased region" description="Basic and acidic residues" evidence="7">
    <location>
        <begin position="212"/>
        <end position="221"/>
    </location>
</feature>
<dbReference type="PROSITE" id="PS50114">
    <property type="entry name" value="GATA_ZN_FINGER_2"/>
    <property type="match status" value="2"/>
</dbReference>
<dbReference type="WBParaSite" id="HNAJ_0001247701-mRNA-1">
    <property type="protein sequence ID" value="HNAJ_0001247701-mRNA-1"/>
    <property type="gene ID" value="HNAJ_0001247701"/>
</dbReference>
<dbReference type="PANTHER" id="PTHR10071:SF281">
    <property type="entry name" value="BOX A-BINDING FACTOR-RELATED"/>
    <property type="match status" value="1"/>
</dbReference>
<dbReference type="GO" id="GO:0005634">
    <property type="term" value="C:nucleus"/>
    <property type="evidence" value="ECO:0007669"/>
    <property type="project" value="UniProtKB-SubCell"/>
</dbReference>
<keyword evidence="10" id="KW-1185">Reference proteome</keyword>
<dbReference type="InterPro" id="IPR000679">
    <property type="entry name" value="Znf_GATA"/>
</dbReference>
<name>A0A0R3TX89_RODNA</name>
<protein>
    <submittedName>
        <fullName evidence="11">GATA-type domain-containing protein</fullName>
    </submittedName>
</protein>
<keyword evidence="2" id="KW-0479">Metal-binding</keyword>
<organism evidence="11">
    <name type="scientific">Rodentolepis nana</name>
    <name type="common">Dwarf tapeworm</name>
    <name type="synonym">Hymenolepis nana</name>
    <dbReference type="NCBI Taxonomy" id="102285"/>
    <lineage>
        <taxon>Eukaryota</taxon>
        <taxon>Metazoa</taxon>
        <taxon>Spiralia</taxon>
        <taxon>Lophotrochozoa</taxon>
        <taxon>Platyhelminthes</taxon>
        <taxon>Cestoda</taxon>
        <taxon>Eucestoda</taxon>
        <taxon>Cyclophyllidea</taxon>
        <taxon>Hymenolepididae</taxon>
        <taxon>Rodentolepis</taxon>
    </lineage>
</organism>
<evidence type="ECO:0000256" key="5">
    <source>
        <dbReference type="ARBA" id="ARBA00023242"/>
    </source>
</evidence>
<evidence type="ECO:0000313" key="11">
    <source>
        <dbReference type="WBParaSite" id="HNAJ_0001247701-mRNA-1"/>
    </source>
</evidence>
<dbReference type="EMBL" id="UZAE01014338">
    <property type="protein sequence ID" value="VDO13189.1"/>
    <property type="molecule type" value="Genomic_DNA"/>
</dbReference>
<dbReference type="SMART" id="SM00401">
    <property type="entry name" value="ZnF_GATA"/>
    <property type="match status" value="1"/>
</dbReference>
<sequence>MESVDINGLSLKTRSSNYFSFNQPWNTCPVVKSEEPSSPLYGGNSIREQPYRGDNVPFALNGMQRVETSYSDAYHFESTQIPPHYTHCPECVNCGRANSRYWAYDKGGNPLCIDCSKQMCSRHTTAQNGLPASMPRQFKKKIDRLPPHFNVKNGTICSNCQTSKTSLWRRAPEGDIVCNACGLYRKMHGRQRPLTMRKDSIQTRKRRSLKKHSNDPNEHRQSNVSDKSLVPQKLSIPLNNYQDRLNINQDFQAAFGPQHNFKSHNLSFGEMPQESFPTWYPESFEIPQPVQPRFSDAFYSHFQTPHFPTENGNYPS</sequence>
<feature type="region of interest" description="Disordered" evidence="7">
    <location>
        <begin position="192"/>
        <end position="231"/>
    </location>
</feature>
<proteinExistence type="predicted"/>
<dbReference type="PRINTS" id="PR00619">
    <property type="entry name" value="GATAZNFINGER"/>
</dbReference>
<dbReference type="AlphaFoldDB" id="A0A0R3TX89"/>
<evidence type="ECO:0000256" key="1">
    <source>
        <dbReference type="ARBA" id="ARBA00004123"/>
    </source>
</evidence>
<evidence type="ECO:0000256" key="7">
    <source>
        <dbReference type="SAM" id="MobiDB-lite"/>
    </source>
</evidence>
<evidence type="ECO:0000256" key="2">
    <source>
        <dbReference type="ARBA" id="ARBA00022723"/>
    </source>
</evidence>
<dbReference type="PROSITE" id="PS00344">
    <property type="entry name" value="GATA_ZN_FINGER_1"/>
    <property type="match status" value="1"/>
</dbReference>
<gene>
    <name evidence="9" type="ORF">HNAJ_LOCUS12462</name>
</gene>
<dbReference type="GO" id="GO:0000978">
    <property type="term" value="F:RNA polymerase II cis-regulatory region sequence-specific DNA binding"/>
    <property type="evidence" value="ECO:0007669"/>
    <property type="project" value="TreeGrafter"/>
</dbReference>
<reference evidence="9 10" key="2">
    <citation type="submission" date="2018-11" db="EMBL/GenBank/DDBJ databases">
        <authorList>
            <consortium name="Pathogen Informatics"/>
        </authorList>
    </citation>
    <scope>NUCLEOTIDE SEQUENCE [LARGE SCALE GENOMIC DNA]</scope>
</reference>
<accession>A0A0R3TX89</accession>
<dbReference type="GO" id="GO:0045944">
    <property type="term" value="P:positive regulation of transcription by RNA polymerase II"/>
    <property type="evidence" value="ECO:0007669"/>
    <property type="project" value="TreeGrafter"/>
</dbReference>
<evidence type="ECO:0000259" key="8">
    <source>
        <dbReference type="PROSITE" id="PS50114"/>
    </source>
</evidence>
<dbReference type="Pfam" id="PF00320">
    <property type="entry name" value="GATA"/>
    <property type="match status" value="1"/>
</dbReference>
<dbReference type="SUPFAM" id="SSF57716">
    <property type="entry name" value="Glucocorticoid receptor-like (DNA-binding domain)"/>
    <property type="match status" value="1"/>
</dbReference>
<dbReference type="Gene3D" id="3.30.50.10">
    <property type="entry name" value="Erythroid Transcription Factor GATA-1, subunit A"/>
    <property type="match status" value="1"/>
</dbReference>
<evidence type="ECO:0000313" key="10">
    <source>
        <dbReference type="Proteomes" id="UP000278807"/>
    </source>
</evidence>
<keyword evidence="3 6" id="KW-0863">Zinc-finger</keyword>
<dbReference type="InterPro" id="IPR039355">
    <property type="entry name" value="Transcription_factor_GATA"/>
</dbReference>
<dbReference type="InterPro" id="IPR013088">
    <property type="entry name" value="Znf_NHR/GATA"/>
</dbReference>
<evidence type="ECO:0000256" key="3">
    <source>
        <dbReference type="ARBA" id="ARBA00022771"/>
    </source>
</evidence>
<dbReference type="Proteomes" id="UP000278807">
    <property type="component" value="Unassembled WGS sequence"/>
</dbReference>
<dbReference type="GO" id="GO:0000981">
    <property type="term" value="F:DNA-binding transcription factor activity, RNA polymerase II-specific"/>
    <property type="evidence" value="ECO:0007669"/>
    <property type="project" value="TreeGrafter"/>
</dbReference>
<evidence type="ECO:0000256" key="6">
    <source>
        <dbReference type="PROSITE-ProRule" id="PRU00094"/>
    </source>
</evidence>